<comment type="caution">
    <text evidence="1">The sequence shown here is derived from an EMBL/GenBank/DDBJ whole genome shotgun (WGS) entry which is preliminary data.</text>
</comment>
<dbReference type="Proteomes" id="UP000317650">
    <property type="component" value="Chromosome 1"/>
</dbReference>
<evidence type="ECO:0000313" key="2">
    <source>
        <dbReference type="Proteomes" id="UP000317650"/>
    </source>
</evidence>
<name>A0A4S8JLT1_MUSBA</name>
<proteinExistence type="predicted"/>
<gene>
    <name evidence="1" type="ORF">C4D60_Mb01t07110</name>
</gene>
<evidence type="ECO:0000313" key="1">
    <source>
        <dbReference type="EMBL" id="THU62629.1"/>
    </source>
</evidence>
<protein>
    <submittedName>
        <fullName evidence="1">Uncharacterized protein</fullName>
    </submittedName>
</protein>
<accession>A0A4S8JLT1</accession>
<reference evidence="1 2" key="1">
    <citation type="journal article" date="2019" name="Nat. Plants">
        <title>Genome sequencing of Musa balbisiana reveals subgenome evolution and function divergence in polyploid bananas.</title>
        <authorList>
            <person name="Yao X."/>
        </authorList>
    </citation>
    <scope>NUCLEOTIDE SEQUENCE [LARGE SCALE GENOMIC DNA]</scope>
    <source>
        <strain evidence="2">cv. DH-PKW</strain>
        <tissue evidence="1">Leaves</tissue>
    </source>
</reference>
<dbReference type="AlphaFoldDB" id="A0A4S8JLT1"/>
<organism evidence="1 2">
    <name type="scientific">Musa balbisiana</name>
    <name type="common">Banana</name>
    <dbReference type="NCBI Taxonomy" id="52838"/>
    <lineage>
        <taxon>Eukaryota</taxon>
        <taxon>Viridiplantae</taxon>
        <taxon>Streptophyta</taxon>
        <taxon>Embryophyta</taxon>
        <taxon>Tracheophyta</taxon>
        <taxon>Spermatophyta</taxon>
        <taxon>Magnoliopsida</taxon>
        <taxon>Liliopsida</taxon>
        <taxon>Zingiberales</taxon>
        <taxon>Musaceae</taxon>
        <taxon>Musa</taxon>
    </lineage>
</organism>
<dbReference type="EMBL" id="PYDT01000004">
    <property type="protein sequence ID" value="THU62629.1"/>
    <property type="molecule type" value="Genomic_DNA"/>
</dbReference>
<keyword evidence="2" id="KW-1185">Reference proteome</keyword>
<sequence>MDGSHQSREMIARLSIGPNKAHERVLFILPPKPFDGPKTQTVVFSLLLLLLSSSSSTSSDACRRNLTHRTIYLLCGRVELKRHLNQSTTCEHSSSTHFAFSEKHPPAMGVPFGGIPHNTYFL</sequence>